<protein>
    <submittedName>
        <fullName evidence="1">Uncharacterized protein</fullName>
    </submittedName>
</protein>
<name>A0AAV2HXS3_LYMST</name>
<dbReference type="Proteomes" id="UP001497497">
    <property type="component" value="Unassembled WGS sequence"/>
</dbReference>
<accession>A0AAV2HXS3</accession>
<proteinExistence type="predicted"/>
<sequence length="300" mass="33967">MTSLDANAVFGETEEEILYDGNWEAGRDRCIKSTNHAEYIDIPEDDKFEELLPEAYNTKDISSLIRHMSNLTGKVKVGKLRCTGFVQAIRQVIFPEGICTMCKGNHSGRGFILTVTTALHVVTEATAAEMELSWHQGGCPHQLTVRLCRIVEPDKDCKEKDWCAAEFIINEKRETVAKLKENLVKFQELQGELYRDYKNKKGDQLVIIVSHPHGGPKKLSYCPSFRERKILNYVREEQEGCRYSYDAPTCRGTSGAPVFILGQPLCGYGYWLGHPHIHSRWQASKAIGHSSLGYDHIDTE</sequence>
<organism evidence="1 2">
    <name type="scientific">Lymnaea stagnalis</name>
    <name type="common">Great pond snail</name>
    <name type="synonym">Helix stagnalis</name>
    <dbReference type="NCBI Taxonomy" id="6523"/>
    <lineage>
        <taxon>Eukaryota</taxon>
        <taxon>Metazoa</taxon>
        <taxon>Spiralia</taxon>
        <taxon>Lophotrochozoa</taxon>
        <taxon>Mollusca</taxon>
        <taxon>Gastropoda</taxon>
        <taxon>Heterobranchia</taxon>
        <taxon>Euthyneura</taxon>
        <taxon>Panpulmonata</taxon>
        <taxon>Hygrophila</taxon>
        <taxon>Lymnaeoidea</taxon>
        <taxon>Lymnaeidae</taxon>
        <taxon>Lymnaea</taxon>
    </lineage>
</organism>
<evidence type="ECO:0000313" key="1">
    <source>
        <dbReference type="EMBL" id="CAL1538326.1"/>
    </source>
</evidence>
<keyword evidence="2" id="KW-1185">Reference proteome</keyword>
<comment type="caution">
    <text evidence="1">The sequence shown here is derived from an EMBL/GenBank/DDBJ whole genome shotgun (WGS) entry which is preliminary data.</text>
</comment>
<evidence type="ECO:0000313" key="2">
    <source>
        <dbReference type="Proteomes" id="UP001497497"/>
    </source>
</evidence>
<dbReference type="EMBL" id="CAXITT010000294">
    <property type="protein sequence ID" value="CAL1538326.1"/>
    <property type="molecule type" value="Genomic_DNA"/>
</dbReference>
<gene>
    <name evidence="1" type="ORF">GSLYS_00012147001</name>
</gene>
<dbReference type="SUPFAM" id="SSF50494">
    <property type="entry name" value="Trypsin-like serine proteases"/>
    <property type="match status" value="1"/>
</dbReference>
<dbReference type="Pfam" id="PF13365">
    <property type="entry name" value="Trypsin_2"/>
    <property type="match status" value="1"/>
</dbReference>
<dbReference type="AlphaFoldDB" id="A0AAV2HXS3"/>
<reference evidence="1 2" key="1">
    <citation type="submission" date="2024-04" db="EMBL/GenBank/DDBJ databases">
        <authorList>
            <consortium name="Genoscope - CEA"/>
            <person name="William W."/>
        </authorList>
    </citation>
    <scope>NUCLEOTIDE SEQUENCE [LARGE SCALE GENOMIC DNA]</scope>
</reference>
<dbReference type="InterPro" id="IPR009003">
    <property type="entry name" value="Peptidase_S1_PA"/>
</dbReference>